<dbReference type="PhylomeDB" id="A0A0G4G7I8"/>
<feature type="domain" description="Thiamine pyrophosphate enzyme central" evidence="10">
    <location>
        <begin position="243"/>
        <end position="334"/>
    </location>
</feature>
<dbReference type="OMA" id="HGRKQGY"/>
<dbReference type="PANTHER" id="PTHR43452">
    <property type="entry name" value="PYRUVATE DECARBOXYLASE"/>
    <property type="match status" value="1"/>
</dbReference>
<keyword evidence="14" id="KW-1185">Reference proteome</keyword>
<comment type="cofactor">
    <cofactor evidence="8">
        <name>Mg(2+)</name>
        <dbReference type="ChEBI" id="CHEBI:18420"/>
    </cofactor>
    <text evidence="8">Binds 1 Mg(2+) per subunit.</text>
</comment>
<dbReference type="OrthoDB" id="3970464at2759"/>
<dbReference type="InterPro" id="IPR047213">
    <property type="entry name" value="TPP_PYR_PDC_IPDC-like"/>
</dbReference>
<dbReference type="Pfam" id="PF02775">
    <property type="entry name" value="TPP_enzyme_C"/>
    <property type="match status" value="1"/>
</dbReference>
<gene>
    <name evidence="13" type="ORF">Vbra_9705</name>
</gene>
<dbReference type="SUPFAM" id="SSF52518">
    <property type="entry name" value="Thiamin diphosphate-binding fold (THDP-binding)"/>
    <property type="match status" value="2"/>
</dbReference>
<keyword evidence="6 9" id="KW-0786">Thiamine pyrophosphate</keyword>
<feature type="domain" description="Thiamine pyrophosphate enzyme TPP-binding" evidence="11">
    <location>
        <begin position="481"/>
        <end position="587"/>
    </location>
</feature>
<evidence type="ECO:0000256" key="6">
    <source>
        <dbReference type="ARBA" id="ARBA00023052"/>
    </source>
</evidence>
<feature type="binding site" evidence="8">
    <location>
        <position position="491"/>
    </location>
    <ligand>
        <name>Mg(2+)</name>
        <dbReference type="ChEBI" id="CHEBI:18420"/>
    </ligand>
</feature>
<dbReference type="GO" id="GO:0004737">
    <property type="term" value="F:pyruvate decarboxylase activity"/>
    <property type="evidence" value="ECO:0007669"/>
    <property type="project" value="TreeGrafter"/>
</dbReference>
<dbReference type="PIRSF" id="PIRSF036565">
    <property type="entry name" value="Pyruvt_ip_decrb"/>
    <property type="match status" value="1"/>
</dbReference>
<dbReference type="Pfam" id="PF02776">
    <property type="entry name" value="TPP_enzyme_N"/>
    <property type="match status" value="1"/>
</dbReference>
<dbReference type="GO" id="GO:0000949">
    <property type="term" value="P:aromatic amino acid family catabolic process to alcohol via Ehrlich pathway"/>
    <property type="evidence" value="ECO:0007669"/>
    <property type="project" value="TreeGrafter"/>
</dbReference>
<dbReference type="SUPFAM" id="SSF52467">
    <property type="entry name" value="DHS-like NAD/FAD-binding domain"/>
    <property type="match status" value="1"/>
</dbReference>
<comment type="similarity">
    <text evidence="2 9">Belongs to the TPP enzyme family.</text>
</comment>
<dbReference type="AlphaFoldDB" id="A0A0G4G7I8"/>
<evidence type="ECO:0000256" key="3">
    <source>
        <dbReference type="ARBA" id="ARBA00022723"/>
    </source>
</evidence>
<dbReference type="EMBL" id="CDMY01000582">
    <property type="protein sequence ID" value="CEM24560.1"/>
    <property type="molecule type" value="Genomic_DNA"/>
</dbReference>
<keyword evidence="4" id="KW-0210">Decarboxylase</keyword>
<proteinExistence type="inferred from homology"/>
<keyword evidence="7" id="KW-0456">Lyase</keyword>
<dbReference type="GO" id="GO:0030976">
    <property type="term" value="F:thiamine pyrophosphate binding"/>
    <property type="evidence" value="ECO:0007669"/>
    <property type="project" value="InterPro"/>
</dbReference>
<dbReference type="GO" id="GO:0000287">
    <property type="term" value="F:magnesium ion binding"/>
    <property type="evidence" value="ECO:0007669"/>
    <property type="project" value="InterPro"/>
</dbReference>
<evidence type="ECO:0000259" key="11">
    <source>
        <dbReference type="Pfam" id="PF02775"/>
    </source>
</evidence>
<dbReference type="CDD" id="cd07038">
    <property type="entry name" value="TPP_PYR_PDC_IPDC_like"/>
    <property type="match status" value="1"/>
</dbReference>
<dbReference type="InParanoid" id="A0A0G4G7I8"/>
<protein>
    <recommendedName>
        <fullName evidence="15">Pyruvate decarboxylase</fullName>
    </recommendedName>
</protein>
<dbReference type="InterPro" id="IPR012000">
    <property type="entry name" value="Thiamin_PyroP_enz_cen_dom"/>
</dbReference>
<dbReference type="FunFam" id="3.40.50.970:FF:000019">
    <property type="entry name" value="Pyruvate decarboxylase isozyme"/>
    <property type="match status" value="1"/>
</dbReference>
<dbReference type="InterPro" id="IPR012001">
    <property type="entry name" value="Thiamin_PyroP_enz_TPP-bd_dom"/>
</dbReference>
<dbReference type="InterPro" id="IPR029035">
    <property type="entry name" value="DHS-like_NAD/FAD-binding_dom"/>
</dbReference>
<dbReference type="Proteomes" id="UP000041254">
    <property type="component" value="Unassembled WGS sequence"/>
</dbReference>
<dbReference type="Gene3D" id="3.40.50.970">
    <property type="match status" value="2"/>
</dbReference>
<feature type="domain" description="Thiamine pyrophosphate enzyme N-terminal TPP-binding" evidence="12">
    <location>
        <begin position="6"/>
        <end position="126"/>
    </location>
</feature>
<evidence type="ECO:0000256" key="5">
    <source>
        <dbReference type="ARBA" id="ARBA00022842"/>
    </source>
</evidence>
<evidence type="ECO:0000256" key="8">
    <source>
        <dbReference type="PIRSR" id="PIRSR036565-2"/>
    </source>
</evidence>
<dbReference type="GO" id="GO:0005829">
    <property type="term" value="C:cytosol"/>
    <property type="evidence" value="ECO:0007669"/>
    <property type="project" value="TreeGrafter"/>
</dbReference>
<comment type="cofactor">
    <cofactor evidence="1">
        <name>thiamine diphosphate</name>
        <dbReference type="ChEBI" id="CHEBI:58937"/>
    </cofactor>
</comment>
<feature type="binding site" evidence="8">
    <location>
        <position position="520"/>
    </location>
    <ligand>
        <name>Mg(2+)</name>
        <dbReference type="ChEBI" id="CHEBI:18420"/>
    </ligand>
</feature>
<dbReference type="STRING" id="1169540.A0A0G4G7I8"/>
<dbReference type="Gene3D" id="3.40.50.1220">
    <property type="entry name" value="TPP-binding domain"/>
    <property type="match status" value="1"/>
</dbReference>
<dbReference type="VEuPathDB" id="CryptoDB:Vbra_9705"/>
<evidence type="ECO:0000256" key="2">
    <source>
        <dbReference type="ARBA" id="ARBA00007812"/>
    </source>
</evidence>
<keyword evidence="5 8" id="KW-0460">Magnesium</keyword>
<dbReference type="InterPro" id="IPR011766">
    <property type="entry name" value="TPP_enzyme_TPP-bd"/>
</dbReference>
<feature type="binding site" evidence="8">
    <location>
        <position position="518"/>
    </location>
    <ligand>
        <name>Mg(2+)</name>
        <dbReference type="ChEBI" id="CHEBI:18420"/>
    </ligand>
</feature>
<accession>A0A0G4G7I8</accession>
<evidence type="ECO:0000256" key="1">
    <source>
        <dbReference type="ARBA" id="ARBA00001964"/>
    </source>
</evidence>
<reference evidence="13 14" key="1">
    <citation type="submission" date="2014-11" db="EMBL/GenBank/DDBJ databases">
        <authorList>
            <person name="Zhu J."/>
            <person name="Qi W."/>
            <person name="Song R."/>
        </authorList>
    </citation>
    <scope>NUCLEOTIDE SEQUENCE [LARGE SCALE GENOMIC DNA]</scope>
</reference>
<dbReference type="Pfam" id="PF00205">
    <property type="entry name" value="TPP_enzyme_M"/>
    <property type="match status" value="1"/>
</dbReference>
<name>A0A0G4G7I8_VITBC</name>
<evidence type="ECO:0000256" key="7">
    <source>
        <dbReference type="ARBA" id="ARBA00023239"/>
    </source>
</evidence>
<dbReference type="PANTHER" id="PTHR43452:SF30">
    <property type="entry name" value="PYRUVATE DECARBOXYLASE ISOZYME 1-RELATED"/>
    <property type="match status" value="1"/>
</dbReference>
<sequence length="617" mass="65840">MACLSIAEHLISRLVEVGIDAVFGVPGDFNLRLMDVLEKCVNAGADGDGPCHQALRWIGTCNELNAAHAADGYARMRGVGALVTTFGVGELSALNGIAGSCAERVPVIHVVGAPSLAAMGRRMLLHHTLPENILANSSNFRIFYEMSSRLCCDSAYLNKPASAAADIDRVIISALHKRQPVTIYLPQDIVDHPVPDAHAPLAPPDGSNLEITFFDSVAGGGRTMALVTARSDETSLTEATELAAMKINNAEKPVFIFDVGVHRFNLQSAVLRLLERCQIPFATHLMGKGVIGEDHPCYLGHYIGRLSETSVRQRVEDSDCLVVVGACLSDVNTGFFTSVEYSIEVHQGTMRVGKAWFTDVSEADALTRLTDLITPRHFDASRSFSRTSIASLGAEEDGETEGDTPLSNHHFYLNCRLPAGAVIVAETGTPMMALSHYRLPKGGSILMQPLWCSIAHPTHAPSAAGGGANDAASGGGCDHGESPRVFLFIGDGSLQVAAQELSTLVRCGLPVVVFVINNRGYTIERVVHPSGAHAAYNDVQNWDYCGLLSVFGGQRGVRVETLGQLREAMAAVVGGGCHVKGPMLVEVVIDQMDVPEGMMSALAEKAKMTMNNQTAQS</sequence>
<evidence type="ECO:0000313" key="14">
    <source>
        <dbReference type="Proteomes" id="UP000041254"/>
    </source>
</evidence>
<evidence type="ECO:0000259" key="12">
    <source>
        <dbReference type="Pfam" id="PF02776"/>
    </source>
</evidence>
<evidence type="ECO:0008006" key="15">
    <source>
        <dbReference type="Google" id="ProtNLM"/>
    </source>
</evidence>
<dbReference type="InterPro" id="IPR029061">
    <property type="entry name" value="THDP-binding"/>
</dbReference>
<evidence type="ECO:0000259" key="10">
    <source>
        <dbReference type="Pfam" id="PF00205"/>
    </source>
</evidence>
<evidence type="ECO:0000256" key="4">
    <source>
        <dbReference type="ARBA" id="ARBA00022793"/>
    </source>
</evidence>
<organism evidence="13 14">
    <name type="scientific">Vitrella brassicaformis (strain CCMP3155)</name>
    <dbReference type="NCBI Taxonomy" id="1169540"/>
    <lineage>
        <taxon>Eukaryota</taxon>
        <taxon>Sar</taxon>
        <taxon>Alveolata</taxon>
        <taxon>Colpodellida</taxon>
        <taxon>Vitrellaceae</taxon>
        <taxon>Vitrella</taxon>
    </lineage>
</organism>
<keyword evidence="3 8" id="KW-0479">Metal-binding</keyword>
<evidence type="ECO:0000256" key="9">
    <source>
        <dbReference type="RuleBase" id="RU362132"/>
    </source>
</evidence>
<evidence type="ECO:0000313" key="13">
    <source>
        <dbReference type="EMBL" id="CEM24560.1"/>
    </source>
</evidence>
<dbReference type="InterPro" id="IPR012110">
    <property type="entry name" value="PDC/IPDC-like"/>
</dbReference>